<name>A0A0K2UM11_LEPSM</name>
<organism evidence="1">
    <name type="scientific">Lepeophtheirus salmonis</name>
    <name type="common">Salmon louse</name>
    <name type="synonym">Caligus salmonis</name>
    <dbReference type="NCBI Taxonomy" id="72036"/>
    <lineage>
        <taxon>Eukaryota</taxon>
        <taxon>Metazoa</taxon>
        <taxon>Ecdysozoa</taxon>
        <taxon>Arthropoda</taxon>
        <taxon>Crustacea</taxon>
        <taxon>Multicrustacea</taxon>
        <taxon>Hexanauplia</taxon>
        <taxon>Copepoda</taxon>
        <taxon>Siphonostomatoida</taxon>
        <taxon>Caligidae</taxon>
        <taxon>Lepeophtheirus</taxon>
    </lineage>
</organism>
<proteinExistence type="predicted"/>
<dbReference type="AlphaFoldDB" id="A0A0K2UM11"/>
<dbReference type="EMBL" id="HACA01021948">
    <property type="protein sequence ID" value="CDW39309.1"/>
    <property type="molecule type" value="Transcribed_RNA"/>
</dbReference>
<feature type="non-terminal residue" evidence="1">
    <location>
        <position position="1"/>
    </location>
</feature>
<sequence>WQNVSTALYGQIYRSNTLSIFTPIISDLCQVTAEFIYTLIMKTLYQIGFIVLAVSVHNHPANRTLSFFQLYQFTTTQPTGH</sequence>
<accession>A0A0K2UM11</accession>
<reference evidence="1" key="1">
    <citation type="submission" date="2014-05" db="EMBL/GenBank/DDBJ databases">
        <authorList>
            <person name="Chronopoulou M."/>
        </authorList>
    </citation>
    <scope>NUCLEOTIDE SEQUENCE</scope>
    <source>
        <tissue evidence="1">Whole organism</tissue>
    </source>
</reference>
<evidence type="ECO:0000313" key="1">
    <source>
        <dbReference type="EMBL" id="CDW39309.1"/>
    </source>
</evidence>
<protein>
    <submittedName>
        <fullName evidence="1">Uncharacterized protein</fullName>
    </submittedName>
</protein>